<dbReference type="RefSeq" id="WP_315607040.1">
    <property type="nucleotide sequence ID" value="NZ_CP130318.1"/>
</dbReference>
<protein>
    <submittedName>
        <fullName evidence="9">Carbohydrate ABC transporter permease</fullName>
    </submittedName>
</protein>
<comment type="subcellular location">
    <subcellularLocation>
        <location evidence="1 7">Cell membrane</location>
        <topology evidence="1 7">Multi-pass membrane protein</topology>
    </subcellularLocation>
</comment>
<dbReference type="Gene3D" id="1.10.3720.10">
    <property type="entry name" value="MetI-like"/>
    <property type="match status" value="1"/>
</dbReference>
<keyword evidence="4 7" id="KW-0812">Transmembrane</keyword>
<evidence type="ECO:0000256" key="6">
    <source>
        <dbReference type="ARBA" id="ARBA00023136"/>
    </source>
</evidence>
<evidence type="ECO:0000256" key="5">
    <source>
        <dbReference type="ARBA" id="ARBA00022989"/>
    </source>
</evidence>
<feature type="transmembrane region" description="Helical" evidence="7">
    <location>
        <begin position="102"/>
        <end position="125"/>
    </location>
</feature>
<proteinExistence type="inferred from homology"/>
<evidence type="ECO:0000256" key="7">
    <source>
        <dbReference type="RuleBase" id="RU363032"/>
    </source>
</evidence>
<dbReference type="GO" id="GO:0055085">
    <property type="term" value="P:transmembrane transport"/>
    <property type="evidence" value="ECO:0007669"/>
    <property type="project" value="InterPro"/>
</dbReference>
<dbReference type="InterPro" id="IPR035906">
    <property type="entry name" value="MetI-like_sf"/>
</dbReference>
<dbReference type="EMBL" id="CP130318">
    <property type="protein sequence ID" value="WNQ13260.1"/>
    <property type="molecule type" value="Genomic_DNA"/>
</dbReference>
<dbReference type="InterPro" id="IPR000515">
    <property type="entry name" value="MetI-like"/>
</dbReference>
<evidence type="ECO:0000313" key="10">
    <source>
        <dbReference type="Proteomes" id="UP001305702"/>
    </source>
</evidence>
<feature type="transmembrane region" description="Helical" evidence="7">
    <location>
        <begin position="131"/>
        <end position="152"/>
    </location>
</feature>
<keyword evidence="5 7" id="KW-1133">Transmembrane helix</keyword>
<dbReference type="PANTHER" id="PTHR43744">
    <property type="entry name" value="ABC TRANSPORTER PERMEASE PROTEIN MG189-RELATED-RELATED"/>
    <property type="match status" value="1"/>
</dbReference>
<keyword evidence="3" id="KW-1003">Cell membrane</keyword>
<feature type="domain" description="ABC transmembrane type-1" evidence="8">
    <location>
        <begin position="67"/>
        <end position="256"/>
    </location>
</feature>
<dbReference type="AlphaFoldDB" id="A0AA96LH94"/>
<sequence>MRLAKWGSDLLLYALAIFFLFPLYWMITGSFKSQSITIKMPPELIPYQPVLTNYKSLMKSSAVFDWLINSVLVAGLATVFTCLIATMAGYALTKKRFAGRGLIFGAIIATMMVPRQLGLVPMFILMRDLHLVNHLASVILPTLALPFGVFLMRQFSLTVPNELLEAGRMDGCSEIGLFTRIFLPYVQPGIGALAIFIFSFSWNDYLWQLVMLSDTHKMTINVGISTLISEFNANYGMQMAGATLGFIPVLAMFLMFQKYFVRGITVGGVKG</sequence>
<name>A0AA96LH94_9BACL</name>
<dbReference type="Pfam" id="PF00528">
    <property type="entry name" value="BPD_transp_1"/>
    <property type="match status" value="1"/>
</dbReference>
<dbReference type="KEGG" id="paun:MJA45_09615"/>
<evidence type="ECO:0000259" key="8">
    <source>
        <dbReference type="PROSITE" id="PS50928"/>
    </source>
</evidence>
<dbReference type="PROSITE" id="PS50928">
    <property type="entry name" value="ABC_TM1"/>
    <property type="match status" value="1"/>
</dbReference>
<organism evidence="9 10">
    <name type="scientific">Paenibacillus aurantius</name>
    <dbReference type="NCBI Taxonomy" id="2918900"/>
    <lineage>
        <taxon>Bacteria</taxon>
        <taxon>Bacillati</taxon>
        <taxon>Bacillota</taxon>
        <taxon>Bacilli</taxon>
        <taxon>Bacillales</taxon>
        <taxon>Paenibacillaceae</taxon>
        <taxon>Paenibacillus</taxon>
    </lineage>
</organism>
<dbReference type="GO" id="GO:0005886">
    <property type="term" value="C:plasma membrane"/>
    <property type="evidence" value="ECO:0007669"/>
    <property type="project" value="UniProtKB-SubCell"/>
</dbReference>
<feature type="transmembrane region" description="Helical" evidence="7">
    <location>
        <begin position="66"/>
        <end position="90"/>
    </location>
</feature>
<dbReference type="CDD" id="cd06261">
    <property type="entry name" value="TM_PBP2"/>
    <property type="match status" value="1"/>
</dbReference>
<evidence type="ECO:0000313" key="9">
    <source>
        <dbReference type="EMBL" id="WNQ13260.1"/>
    </source>
</evidence>
<keyword evidence="6 7" id="KW-0472">Membrane</keyword>
<feature type="transmembrane region" description="Helical" evidence="7">
    <location>
        <begin position="182"/>
        <end position="202"/>
    </location>
</feature>
<dbReference type="SUPFAM" id="SSF161098">
    <property type="entry name" value="MetI-like"/>
    <property type="match status" value="1"/>
</dbReference>
<evidence type="ECO:0000256" key="4">
    <source>
        <dbReference type="ARBA" id="ARBA00022692"/>
    </source>
</evidence>
<accession>A0AA96LH94</accession>
<evidence type="ECO:0000256" key="3">
    <source>
        <dbReference type="ARBA" id="ARBA00022475"/>
    </source>
</evidence>
<comment type="similarity">
    <text evidence="7">Belongs to the binding-protein-dependent transport system permease family.</text>
</comment>
<keyword evidence="10" id="KW-1185">Reference proteome</keyword>
<dbReference type="Proteomes" id="UP001305702">
    <property type="component" value="Chromosome"/>
</dbReference>
<reference evidence="9 10" key="1">
    <citation type="submission" date="2022-02" db="EMBL/GenBank/DDBJ databases">
        <title>Paenibacillus sp. MBLB1776 Whole Genome Shotgun Sequencing.</title>
        <authorList>
            <person name="Hwang C.Y."/>
            <person name="Cho E.-S."/>
            <person name="Seo M.-J."/>
        </authorList>
    </citation>
    <scope>NUCLEOTIDE SEQUENCE [LARGE SCALE GENOMIC DNA]</scope>
    <source>
        <strain evidence="9 10">MBLB1776</strain>
    </source>
</reference>
<feature type="transmembrane region" description="Helical" evidence="7">
    <location>
        <begin position="235"/>
        <end position="256"/>
    </location>
</feature>
<evidence type="ECO:0000256" key="2">
    <source>
        <dbReference type="ARBA" id="ARBA00022448"/>
    </source>
</evidence>
<gene>
    <name evidence="9" type="ORF">MJA45_09615</name>
</gene>
<dbReference type="PANTHER" id="PTHR43744:SF12">
    <property type="entry name" value="ABC TRANSPORTER PERMEASE PROTEIN MG189-RELATED"/>
    <property type="match status" value="1"/>
</dbReference>
<evidence type="ECO:0000256" key="1">
    <source>
        <dbReference type="ARBA" id="ARBA00004651"/>
    </source>
</evidence>
<keyword evidence="2 7" id="KW-0813">Transport</keyword>
<feature type="transmembrane region" description="Helical" evidence="7">
    <location>
        <begin position="10"/>
        <end position="27"/>
    </location>
</feature>